<dbReference type="OrthoDB" id="439524at2759"/>
<accession>A0A9P1G8E7</accession>
<dbReference type="Proteomes" id="UP001152797">
    <property type="component" value="Unassembled WGS sequence"/>
</dbReference>
<dbReference type="GO" id="GO:0003676">
    <property type="term" value="F:nucleic acid binding"/>
    <property type="evidence" value="ECO:0007669"/>
    <property type="project" value="InterPro"/>
</dbReference>
<evidence type="ECO:0000313" key="5">
    <source>
        <dbReference type="EMBL" id="CAL1154855.1"/>
    </source>
</evidence>
<dbReference type="Gene3D" id="3.30.420.10">
    <property type="entry name" value="Ribonuclease H-like superfamily/Ribonuclease H"/>
    <property type="match status" value="1"/>
</dbReference>
<organism evidence="4">
    <name type="scientific">Cladocopium goreaui</name>
    <dbReference type="NCBI Taxonomy" id="2562237"/>
    <lineage>
        <taxon>Eukaryota</taxon>
        <taxon>Sar</taxon>
        <taxon>Alveolata</taxon>
        <taxon>Dinophyceae</taxon>
        <taxon>Suessiales</taxon>
        <taxon>Symbiodiniaceae</taxon>
        <taxon>Cladocopium</taxon>
    </lineage>
</organism>
<feature type="compositionally biased region" description="Polar residues" evidence="2">
    <location>
        <begin position="165"/>
        <end position="183"/>
    </location>
</feature>
<dbReference type="EMBL" id="CAMXCT020002946">
    <property type="protein sequence ID" value="CAL1154855.1"/>
    <property type="molecule type" value="Genomic_DNA"/>
</dbReference>
<keyword evidence="7" id="KW-1185">Reference proteome</keyword>
<feature type="compositionally biased region" description="Low complexity" evidence="2">
    <location>
        <begin position="1568"/>
        <end position="1581"/>
    </location>
</feature>
<feature type="coiled-coil region" evidence="1">
    <location>
        <begin position="324"/>
        <end position="351"/>
    </location>
</feature>
<evidence type="ECO:0000313" key="7">
    <source>
        <dbReference type="Proteomes" id="UP001152797"/>
    </source>
</evidence>
<dbReference type="EMBL" id="CAMXCT010002946">
    <property type="protein sequence ID" value="CAI4001480.1"/>
    <property type="molecule type" value="Genomic_DNA"/>
</dbReference>
<dbReference type="InterPro" id="IPR013103">
    <property type="entry name" value="RVT_2"/>
</dbReference>
<feature type="region of interest" description="Disordered" evidence="2">
    <location>
        <begin position="165"/>
        <end position="208"/>
    </location>
</feature>
<evidence type="ECO:0000313" key="6">
    <source>
        <dbReference type="EMBL" id="CAL4788792.1"/>
    </source>
</evidence>
<feature type="region of interest" description="Disordered" evidence="2">
    <location>
        <begin position="1067"/>
        <end position="1117"/>
    </location>
</feature>
<dbReference type="InterPro" id="IPR036397">
    <property type="entry name" value="RNaseH_sf"/>
</dbReference>
<sequence length="1590" mass="180750">MSTPVVLQRSKEGVPQWDGDAASFQEYEEQSLQWEQSVAYHKRYLCGPKLIAELSGAARKHVMGKRPDWVSYSGGVAHLLQHLRSCLGRPTIPEMTEYLNKYFRQSRRRRMETMNAYITRKMETYHRARQALSRVQHYYQSHRAGAQPPQWSQWEWRNYDWREWSSNQSQPEPDQPASTTSQRGAEEETEEQWYDAEGSSHDHGYGRNYQASSVYNQQEDENWKLHTDELLPEFLQGWYLLSDAGLEAAERNLVQTAIQEDFSVHRVSQELRRQWPDDELRRRDQTAKQSGFWQDNLPDWEDSDTYENEGFVMDGLNEEGQILYGEAAHEIQEAQAVIQQAKRTLREARSRQHQVRLSRQYYKTSFSNRGAASFKPDYKSNNGGGLKCLRCGQAHRTGDCPDKNAPVNKTTANQGHVAEEAPFVCFSDANTLDDAALVATMGAKSTQEAVKAGYAVIDGGATRTLGSIEAIQTVMDINEEKHGNSRLASVDTTNKPVFCFGNSSQDACVSTANLEVAAGERPGVLQIHALDKGQGPILISVQTLRKLKAVIDFDADLMVLRALDPNKVIPLERSTSGHQLLPLTEDLYKDAITCNRQVPSLTQELPVPNFLAMVSKMRREDLAKAIQEYGETPPKSWTVPELRTRLAQLHDEHGVVPGKPAQTDLRKWVIKLNVASKKKTTLQEFCQSLKIPLTMTETIAQLQKIAMTRIYEISHPDPTDPVGFGKAASLSYEEVKMDVNYCAWVLKTWEEGGTCPQLARLAKWLQSEQNETTPEQIDVKMNTKEPNLSLQTQNVITMKEMDAQSTNSRGSSQALMDAMAVIMDTMKELKGEIADLQEQRPRKKVESSEGSFSVVRAFKSNEVEDYCNKHGIFLDFIPGEAHWKLGICEQAIQGTKELLTKLAQEDPKITPEEALATVVRTFNTRELVRGFSPIQHALGRAPDEQGRCIQTLTGQAVDQLLPNAGPEFEENIHRMKVAEQAHAEWIAQQRIVRALNSRGNPKFDYHPGRRLVKCCPEQLRHATQREHLLEHLSEEDHKRAPWTFQRLTEGLGGNEYDDITHEAPEAAEQQKANEMEVDNQAPLPPLDPTTPRMRIHGKRQDPATPSPGASSSSRPRLDQQNFMESFYPQDCWYSKVSEQSKQEADGEQFWSDEKTAVEIEFSMPESNREWTKFTTDLAGYFVGALKRRAVEVNERKLNEADFKAFQEAKTTEVKNFLSARAFEALPTNMRPPAEKAINMRWLLTWKLQEDGSQKPKARAILLGYQDPEYESRETTSPVMTRQSRQLLFSAAARFKWRVRKGDVTGAFLQGREYPKELYCVPCDEICQAMGLEKGSITRVRRGCYGLVDAPLEWYRSVSEFLDSLGLIKSWSDPCTWLWKPQGILKGMISGHVDDVLFAGPKDEPQWETLIAKIQEKFRWTEWEEKSFTQCGVRVEEQMDGSFHLSQTQYVEKIPEVYVSAGRKKEPKAETTEKEKSALRATLGALSWHAQQVAPHISAEVGLYLSEVSKSTVETINKVNQLVHFTKAQLGNSLTKGRTKEQEMCYQMAHRWRLVSDDNMMSARRRRQCGLQALQQQPQQARTGPEAQEAT</sequence>
<feature type="domain" description="Reverse transcriptase Ty1/copia-type" evidence="3">
    <location>
        <begin position="1231"/>
        <end position="1453"/>
    </location>
</feature>
<feature type="region of interest" description="Disordered" evidence="2">
    <location>
        <begin position="280"/>
        <end position="300"/>
    </location>
</feature>
<evidence type="ECO:0000259" key="3">
    <source>
        <dbReference type="Pfam" id="PF07727"/>
    </source>
</evidence>
<dbReference type="Pfam" id="PF07727">
    <property type="entry name" value="RVT_2"/>
    <property type="match status" value="1"/>
</dbReference>
<gene>
    <name evidence="4" type="ORF">C1SCF055_LOCUS27524</name>
</gene>
<evidence type="ECO:0000313" key="4">
    <source>
        <dbReference type="EMBL" id="CAI4001480.1"/>
    </source>
</evidence>
<feature type="compositionally biased region" description="Low complexity" evidence="2">
    <location>
        <begin position="1102"/>
        <end position="1114"/>
    </location>
</feature>
<evidence type="ECO:0000256" key="2">
    <source>
        <dbReference type="SAM" id="MobiDB-lite"/>
    </source>
</evidence>
<protein>
    <submittedName>
        <fullName evidence="6">Retrovirus-related Pol polyprotein from transposon RE2 (Retro element 2) (AtRE2)</fullName>
    </submittedName>
</protein>
<evidence type="ECO:0000256" key="1">
    <source>
        <dbReference type="SAM" id="Coils"/>
    </source>
</evidence>
<feature type="coiled-coil region" evidence="1">
    <location>
        <begin position="819"/>
        <end position="846"/>
    </location>
</feature>
<proteinExistence type="predicted"/>
<comment type="caution">
    <text evidence="4">The sequence shown here is derived from an EMBL/GenBank/DDBJ whole genome shotgun (WGS) entry which is preliminary data.</text>
</comment>
<dbReference type="EMBL" id="CAMXCT030002946">
    <property type="protein sequence ID" value="CAL4788792.1"/>
    <property type="molecule type" value="Genomic_DNA"/>
</dbReference>
<name>A0A9P1G8E7_9DINO</name>
<keyword evidence="1" id="KW-0175">Coiled coil</keyword>
<reference evidence="4" key="1">
    <citation type="submission" date="2022-10" db="EMBL/GenBank/DDBJ databases">
        <authorList>
            <person name="Chen Y."/>
            <person name="Dougan E. K."/>
            <person name="Chan C."/>
            <person name="Rhodes N."/>
            <person name="Thang M."/>
        </authorList>
    </citation>
    <scope>NUCLEOTIDE SEQUENCE</scope>
</reference>
<reference evidence="5" key="2">
    <citation type="submission" date="2024-04" db="EMBL/GenBank/DDBJ databases">
        <authorList>
            <person name="Chen Y."/>
            <person name="Shah S."/>
            <person name="Dougan E. K."/>
            <person name="Thang M."/>
            <person name="Chan C."/>
        </authorList>
    </citation>
    <scope>NUCLEOTIDE SEQUENCE [LARGE SCALE GENOMIC DNA]</scope>
</reference>
<feature type="region of interest" description="Disordered" evidence="2">
    <location>
        <begin position="1568"/>
        <end position="1590"/>
    </location>
</feature>